<feature type="region of interest" description="Disordered" evidence="13">
    <location>
        <begin position="310"/>
        <end position="331"/>
    </location>
</feature>
<protein>
    <recommendedName>
        <fullName evidence="4">Chromatin modification-related protein EAF3</fullName>
    </recommendedName>
    <alternativeName>
        <fullName evidence="12">Chromatin modification-related protein eaf3</fullName>
    </alternativeName>
</protein>
<evidence type="ECO:0000256" key="3">
    <source>
        <dbReference type="ARBA" id="ARBA00011353"/>
    </source>
</evidence>
<keyword evidence="8" id="KW-0804">Transcription</keyword>
<dbReference type="GO" id="GO:0032221">
    <property type="term" value="C:Rpd3S complex"/>
    <property type="evidence" value="ECO:0007669"/>
    <property type="project" value="TreeGrafter"/>
</dbReference>
<evidence type="ECO:0000256" key="13">
    <source>
        <dbReference type="SAM" id="MobiDB-lite"/>
    </source>
</evidence>
<comment type="caution">
    <text evidence="15">The sequence shown here is derived from an EMBL/GenBank/DDBJ whole genome shotgun (WGS) entry which is preliminary data.</text>
</comment>
<sequence length="331" mass="38061">MAPPSHQSYHKDEKAFCFHHDILYEAKILDVRHQDPEDKKSPHEYLVHYKGWKNTWDDWVTQDRLRKLTDENRELALTLRREVEAANRVKVGNKPTAKKRKLDDSSRASEERGSSMPARGKRGRDLELEKEEQFLSHPSVRISIPDNLKSLLVDDWENISKNRLLVPLPAQYSANQILDMYLESEKKKTNLSENDLDVLEEVVAGLREYFDKCLGRILLYKFERGQYHTLRKKWESGHDGFADKGPGDVYGAEHLARLLVTLPELIAQTNLGIQATTRLREELTKFSMWFSKNSDQFFSTRYRLPSKQYSAASSAGGDDAPGKVAAETGRG</sequence>
<dbReference type="InterPro" id="IPR038217">
    <property type="entry name" value="MRG_C_sf"/>
</dbReference>
<dbReference type="GO" id="GO:0006281">
    <property type="term" value="P:DNA repair"/>
    <property type="evidence" value="ECO:0007669"/>
    <property type="project" value="UniProtKB-KW"/>
</dbReference>
<evidence type="ECO:0000256" key="11">
    <source>
        <dbReference type="ARBA" id="ARBA00057322"/>
    </source>
</evidence>
<dbReference type="VEuPathDB" id="FungiDB:AAP_01505"/>
<evidence type="ECO:0000256" key="6">
    <source>
        <dbReference type="ARBA" id="ARBA00022853"/>
    </source>
</evidence>
<evidence type="ECO:0000256" key="4">
    <source>
        <dbReference type="ARBA" id="ARBA00018505"/>
    </source>
</evidence>
<keyword evidence="16" id="KW-1185">Reference proteome</keyword>
<dbReference type="GO" id="GO:0035267">
    <property type="term" value="C:NuA4 histone acetyltransferase complex"/>
    <property type="evidence" value="ECO:0007669"/>
    <property type="project" value="TreeGrafter"/>
</dbReference>
<dbReference type="InterPro" id="IPR053820">
    <property type="entry name" value="MSL3_chromo-like"/>
</dbReference>
<comment type="similarity">
    <text evidence="2">Belongs to the MRG family.</text>
</comment>
<dbReference type="PIRSF" id="PIRSF038133">
    <property type="entry name" value="HAT_Nua4_EAF3/MRG15"/>
    <property type="match status" value="1"/>
</dbReference>
<dbReference type="PROSITE" id="PS51640">
    <property type="entry name" value="MRG"/>
    <property type="match status" value="1"/>
</dbReference>
<organism evidence="15 16">
    <name type="scientific">Ascosphaera apis ARSEF 7405</name>
    <dbReference type="NCBI Taxonomy" id="392613"/>
    <lineage>
        <taxon>Eukaryota</taxon>
        <taxon>Fungi</taxon>
        <taxon>Dikarya</taxon>
        <taxon>Ascomycota</taxon>
        <taxon>Pezizomycotina</taxon>
        <taxon>Eurotiomycetes</taxon>
        <taxon>Eurotiomycetidae</taxon>
        <taxon>Onygenales</taxon>
        <taxon>Ascosphaeraceae</taxon>
        <taxon>Ascosphaera</taxon>
    </lineage>
</organism>
<feature type="domain" description="Chromo" evidence="14">
    <location>
        <begin position="23"/>
        <end position="83"/>
    </location>
</feature>
<dbReference type="Gene3D" id="2.30.30.140">
    <property type="match status" value="1"/>
</dbReference>
<gene>
    <name evidence="15" type="ORF">AAP_01505</name>
</gene>
<evidence type="ECO:0000313" key="15">
    <source>
        <dbReference type="EMBL" id="KZZ95017.1"/>
    </source>
</evidence>
<evidence type="ECO:0000256" key="5">
    <source>
        <dbReference type="ARBA" id="ARBA00022763"/>
    </source>
</evidence>
<keyword evidence="5" id="KW-0227">DNA damage</keyword>
<dbReference type="GO" id="GO:0006355">
    <property type="term" value="P:regulation of DNA-templated transcription"/>
    <property type="evidence" value="ECO:0007669"/>
    <property type="project" value="InterPro"/>
</dbReference>
<evidence type="ECO:0000256" key="8">
    <source>
        <dbReference type="ARBA" id="ARBA00023163"/>
    </source>
</evidence>
<feature type="region of interest" description="Disordered" evidence="13">
    <location>
        <begin position="90"/>
        <end position="124"/>
    </location>
</feature>
<evidence type="ECO:0000259" key="14">
    <source>
        <dbReference type="SMART" id="SM00298"/>
    </source>
</evidence>
<dbReference type="InterPro" id="IPR026541">
    <property type="entry name" value="MRG_dom"/>
</dbReference>
<keyword evidence="7" id="KW-0805">Transcription regulation</keyword>
<dbReference type="InterPro" id="IPR000953">
    <property type="entry name" value="Chromo/chromo_shadow_dom"/>
</dbReference>
<dbReference type="Gene3D" id="1.10.274.30">
    <property type="entry name" value="MRG domain"/>
    <property type="match status" value="1"/>
</dbReference>
<accession>A0A168BA52</accession>
<dbReference type="Pfam" id="PF22732">
    <property type="entry name" value="MSL3_chromo-like"/>
    <property type="match status" value="1"/>
</dbReference>
<dbReference type="Proteomes" id="UP000242877">
    <property type="component" value="Unassembled WGS sequence"/>
</dbReference>
<dbReference type="OrthoDB" id="124855at2759"/>
<dbReference type="SMART" id="SM00298">
    <property type="entry name" value="CHROMO"/>
    <property type="match status" value="1"/>
</dbReference>
<dbReference type="AlphaFoldDB" id="A0A168BA52"/>
<dbReference type="EMBL" id="AZGZ01000005">
    <property type="protein sequence ID" value="KZZ95017.1"/>
    <property type="molecule type" value="Genomic_DNA"/>
</dbReference>
<name>A0A168BA52_9EURO</name>
<evidence type="ECO:0000256" key="10">
    <source>
        <dbReference type="ARBA" id="ARBA00023242"/>
    </source>
</evidence>
<dbReference type="PANTHER" id="PTHR10880">
    <property type="entry name" value="MORTALITY FACTOR 4-LIKE PROTEIN"/>
    <property type="match status" value="1"/>
</dbReference>
<feature type="compositionally biased region" description="Basic and acidic residues" evidence="13">
    <location>
        <begin position="101"/>
        <end position="113"/>
    </location>
</feature>
<evidence type="ECO:0000313" key="16">
    <source>
        <dbReference type="Proteomes" id="UP000242877"/>
    </source>
</evidence>
<dbReference type="FunFam" id="1.10.274.30:FF:000004">
    <property type="entry name" value="Putative Chromatin modification-related protein eaf3"/>
    <property type="match status" value="1"/>
</dbReference>
<dbReference type="InterPro" id="IPR008676">
    <property type="entry name" value="MRG"/>
</dbReference>
<dbReference type="GO" id="GO:0006338">
    <property type="term" value="P:chromatin remodeling"/>
    <property type="evidence" value="ECO:0007669"/>
    <property type="project" value="UniProtKB-ARBA"/>
</dbReference>
<comment type="subcellular location">
    <subcellularLocation>
        <location evidence="1">Nucleus</location>
    </subcellularLocation>
</comment>
<comment type="function">
    <text evidence="11">Involved in deacetylation of histones, chromatin assembly and chromosome segregation. May act as a transcriptional oscillator, directing histone deacetylases to specific chromosomal domains. Component of the NuA4 histone acetyltransferase complex which is involved in transcriptional activation of selected genes principally by acetylation of nucleosomal histone H4 and H2A. The NuA4 complex is also involved in DNA repair.</text>
</comment>
<keyword evidence="9" id="KW-0234">DNA repair</keyword>
<dbReference type="Pfam" id="PF05712">
    <property type="entry name" value="MRG"/>
    <property type="match status" value="1"/>
</dbReference>
<evidence type="ECO:0000256" key="1">
    <source>
        <dbReference type="ARBA" id="ARBA00004123"/>
    </source>
</evidence>
<evidence type="ECO:0000256" key="9">
    <source>
        <dbReference type="ARBA" id="ARBA00023204"/>
    </source>
</evidence>
<dbReference type="PANTHER" id="PTHR10880:SF15">
    <property type="entry name" value="MSL COMPLEX SUBUNIT 3"/>
    <property type="match status" value="1"/>
</dbReference>
<comment type="subunit">
    <text evidence="3">Component of the NuA4 histone acetyltransferase complex.</text>
</comment>
<keyword evidence="6" id="KW-0156">Chromatin regulator</keyword>
<evidence type="ECO:0000256" key="2">
    <source>
        <dbReference type="ARBA" id="ARBA00009093"/>
    </source>
</evidence>
<proteinExistence type="inferred from homology"/>
<evidence type="ECO:0000256" key="7">
    <source>
        <dbReference type="ARBA" id="ARBA00023015"/>
    </source>
</evidence>
<dbReference type="SUPFAM" id="SSF54160">
    <property type="entry name" value="Chromo domain-like"/>
    <property type="match status" value="1"/>
</dbReference>
<evidence type="ECO:0000256" key="12">
    <source>
        <dbReference type="ARBA" id="ARBA00072864"/>
    </source>
</evidence>
<reference evidence="15 16" key="1">
    <citation type="journal article" date="2016" name="Genome Biol. Evol.">
        <title>Divergent and convergent evolution of fungal pathogenicity.</title>
        <authorList>
            <person name="Shang Y."/>
            <person name="Xiao G."/>
            <person name="Zheng P."/>
            <person name="Cen K."/>
            <person name="Zhan S."/>
            <person name="Wang C."/>
        </authorList>
    </citation>
    <scope>NUCLEOTIDE SEQUENCE [LARGE SCALE GENOMIC DNA]</scope>
    <source>
        <strain evidence="15 16">ARSEF 7405</strain>
    </source>
</reference>
<dbReference type="InterPro" id="IPR016197">
    <property type="entry name" value="Chromo-like_dom_sf"/>
</dbReference>
<keyword evidence="10" id="KW-0539">Nucleus</keyword>